<evidence type="ECO:0000313" key="15">
    <source>
        <dbReference type="Proteomes" id="UP000301475"/>
    </source>
</evidence>
<protein>
    <recommendedName>
        <fullName evidence="4">Probable multidrug resistance protein NorM</fullName>
    </recommendedName>
    <alternativeName>
        <fullName evidence="12">Multidrug-efflux transporter</fullName>
    </alternativeName>
</protein>
<evidence type="ECO:0000256" key="4">
    <source>
        <dbReference type="ARBA" id="ARBA00020268"/>
    </source>
</evidence>
<keyword evidence="8 13" id="KW-0812">Transmembrane</keyword>
<evidence type="ECO:0000313" key="14">
    <source>
        <dbReference type="EMBL" id="QCT06785.1"/>
    </source>
</evidence>
<keyword evidence="11 13" id="KW-0472">Membrane</keyword>
<dbReference type="InterPro" id="IPR048279">
    <property type="entry name" value="MdtK-like"/>
</dbReference>
<keyword evidence="10" id="KW-0406">Ion transport</keyword>
<organism evidence="14 15">
    <name type="scientific">Ruminococcus bovis</name>
    <dbReference type="NCBI Taxonomy" id="2564099"/>
    <lineage>
        <taxon>Bacteria</taxon>
        <taxon>Bacillati</taxon>
        <taxon>Bacillota</taxon>
        <taxon>Clostridia</taxon>
        <taxon>Eubacteriales</taxon>
        <taxon>Oscillospiraceae</taxon>
        <taxon>Ruminococcus</taxon>
    </lineage>
</organism>
<dbReference type="NCBIfam" id="TIGR00797">
    <property type="entry name" value="matE"/>
    <property type="match status" value="1"/>
</dbReference>
<comment type="subcellular location">
    <subcellularLocation>
        <location evidence="2">Cell membrane</location>
        <topology evidence="2">Multi-pass membrane protein</topology>
    </subcellularLocation>
</comment>
<feature type="transmembrane region" description="Helical" evidence="13">
    <location>
        <begin position="52"/>
        <end position="72"/>
    </location>
</feature>
<evidence type="ECO:0000256" key="6">
    <source>
        <dbReference type="ARBA" id="ARBA00022449"/>
    </source>
</evidence>
<feature type="transmembrane region" description="Helical" evidence="13">
    <location>
        <begin position="188"/>
        <end position="207"/>
    </location>
</feature>
<dbReference type="PANTHER" id="PTHR43298:SF2">
    <property type="entry name" value="FMN_FAD EXPORTER YEEO-RELATED"/>
    <property type="match status" value="1"/>
</dbReference>
<feature type="transmembrane region" description="Helical" evidence="13">
    <location>
        <begin position="127"/>
        <end position="149"/>
    </location>
</feature>
<evidence type="ECO:0000256" key="13">
    <source>
        <dbReference type="SAM" id="Phobius"/>
    </source>
</evidence>
<evidence type="ECO:0000256" key="9">
    <source>
        <dbReference type="ARBA" id="ARBA00022989"/>
    </source>
</evidence>
<dbReference type="PIRSF" id="PIRSF006603">
    <property type="entry name" value="DinF"/>
    <property type="match status" value="1"/>
</dbReference>
<evidence type="ECO:0000256" key="5">
    <source>
        <dbReference type="ARBA" id="ARBA00022448"/>
    </source>
</evidence>
<evidence type="ECO:0000256" key="10">
    <source>
        <dbReference type="ARBA" id="ARBA00023065"/>
    </source>
</evidence>
<feature type="transmembrane region" description="Helical" evidence="13">
    <location>
        <begin position="346"/>
        <end position="368"/>
    </location>
</feature>
<keyword evidence="15" id="KW-1185">Reference proteome</keyword>
<evidence type="ECO:0000256" key="7">
    <source>
        <dbReference type="ARBA" id="ARBA00022475"/>
    </source>
</evidence>
<reference evidence="14 15" key="1">
    <citation type="submission" date="2019-04" db="EMBL/GenBank/DDBJ databases">
        <authorList>
            <person name="Embree M."/>
            <person name="Gaffney J.R."/>
        </authorList>
    </citation>
    <scope>NUCLEOTIDE SEQUENCE [LARGE SCALE GENOMIC DNA]</scope>
    <source>
        <strain evidence="14 15">JE7A12</strain>
    </source>
</reference>
<evidence type="ECO:0000256" key="8">
    <source>
        <dbReference type="ARBA" id="ARBA00022692"/>
    </source>
</evidence>
<dbReference type="PANTHER" id="PTHR43298">
    <property type="entry name" value="MULTIDRUG RESISTANCE PROTEIN NORM-RELATED"/>
    <property type="match status" value="1"/>
</dbReference>
<feature type="transmembrane region" description="Helical" evidence="13">
    <location>
        <begin position="320"/>
        <end position="340"/>
    </location>
</feature>
<dbReference type="GO" id="GO:0006811">
    <property type="term" value="P:monoatomic ion transport"/>
    <property type="evidence" value="ECO:0007669"/>
    <property type="project" value="UniProtKB-KW"/>
</dbReference>
<dbReference type="AlphaFoldDB" id="A0A4P8XUP2"/>
<keyword evidence="6" id="KW-0050">Antiport</keyword>
<keyword evidence="7" id="KW-1003">Cell membrane</keyword>
<dbReference type="InterPro" id="IPR002528">
    <property type="entry name" value="MATE_fam"/>
</dbReference>
<feature type="transmembrane region" description="Helical" evidence="13">
    <location>
        <begin position="20"/>
        <end position="46"/>
    </location>
</feature>
<keyword evidence="9 13" id="KW-1133">Transmembrane helix</keyword>
<keyword evidence="5" id="KW-0813">Transport</keyword>
<evidence type="ECO:0000256" key="12">
    <source>
        <dbReference type="ARBA" id="ARBA00031636"/>
    </source>
</evidence>
<accession>A0A4P8XUP2</accession>
<dbReference type="CDD" id="cd13137">
    <property type="entry name" value="MATE_NorM_like"/>
    <property type="match status" value="1"/>
</dbReference>
<dbReference type="Pfam" id="PF01554">
    <property type="entry name" value="MatE"/>
    <property type="match status" value="2"/>
</dbReference>
<dbReference type="InterPro" id="IPR050222">
    <property type="entry name" value="MATE_MdtK"/>
</dbReference>
<dbReference type="KEGG" id="ruj:E5Z56_05145"/>
<evidence type="ECO:0000256" key="11">
    <source>
        <dbReference type="ARBA" id="ARBA00023136"/>
    </source>
</evidence>
<evidence type="ECO:0000256" key="2">
    <source>
        <dbReference type="ARBA" id="ARBA00004651"/>
    </source>
</evidence>
<comment type="similarity">
    <text evidence="3">Belongs to the multi antimicrobial extrusion (MATE) (TC 2.A.66.1) family.</text>
</comment>
<comment type="function">
    <text evidence="1">Multidrug efflux pump.</text>
</comment>
<dbReference type="RefSeq" id="WP_138156854.1">
    <property type="nucleotide sequence ID" value="NZ_CP039381.1"/>
</dbReference>
<feature type="transmembrane region" description="Helical" evidence="13">
    <location>
        <begin position="250"/>
        <end position="273"/>
    </location>
</feature>
<proteinExistence type="inferred from homology"/>
<sequence>MFSNKFICRLIVPLIFEQLLAVSVGMVDTFMVSIVGQVAVSGVALVDNINRLIIQIMAAFATGGVVIASQYFGCDDRVRARHTCAQLETIMMIFSVAAALIFCVFTSPILSLIFGSIEKDVMDCATTYLFITALSYPFLGMYNAGAAIFRSVGNSKISMNISLLMNAINIVLNAVFVFGAGIGVAGVALATLISRVVAGVVMTIFALSKKNPMAVHNLKKYIPKKAFVVRILKIGIPSGIENGMFQIGKIVVVSMVATLGTDAIAANSIAFQVIDFPNIPGTAIGLSMVTIIGQCLGAGSAEDAKVYTKKLMKLTYLSDWVCKLLLLVTAPYIVSLFSLSPSATETAVFVLRCFSIASLPVWPLSFALPNSLRAAGDVNYSLGVSMISMWVFRIICSYVMVMVLGWGVLGVWLGMFIDWYARGVAYLARYLSGKWKKHRVI</sequence>
<feature type="transmembrane region" description="Helical" evidence="13">
    <location>
        <begin position="93"/>
        <end position="115"/>
    </location>
</feature>
<dbReference type="GO" id="GO:0015297">
    <property type="term" value="F:antiporter activity"/>
    <property type="evidence" value="ECO:0007669"/>
    <property type="project" value="UniProtKB-KW"/>
</dbReference>
<dbReference type="GO" id="GO:0042910">
    <property type="term" value="F:xenobiotic transmembrane transporter activity"/>
    <property type="evidence" value="ECO:0007669"/>
    <property type="project" value="InterPro"/>
</dbReference>
<dbReference type="OrthoDB" id="62420at2"/>
<gene>
    <name evidence="14" type="ORF">E5Z56_05145</name>
</gene>
<evidence type="ECO:0000256" key="3">
    <source>
        <dbReference type="ARBA" id="ARBA00010199"/>
    </source>
</evidence>
<name>A0A4P8XUP2_9FIRM</name>
<feature type="transmembrane region" description="Helical" evidence="13">
    <location>
        <begin position="161"/>
        <end position="182"/>
    </location>
</feature>
<feature type="transmembrane region" description="Helical" evidence="13">
    <location>
        <begin position="279"/>
        <end position="299"/>
    </location>
</feature>
<dbReference type="GO" id="GO:0005886">
    <property type="term" value="C:plasma membrane"/>
    <property type="evidence" value="ECO:0007669"/>
    <property type="project" value="UniProtKB-SubCell"/>
</dbReference>
<dbReference type="EMBL" id="CP039381">
    <property type="protein sequence ID" value="QCT06785.1"/>
    <property type="molecule type" value="Genomic_DNA"/>
</dbReference>
<dbReference type="Proteomes" id="UP000301475">
    <property type="component" value="Chromosome"/>
</dbReference>
<evidence type="ECO:0000256" key="1">
    <source>
        <dbReference type="ARBA" id="ARBA00003408"/>
    </source>
</evidence>